<dbReference type="EMBL" id="AFWF01000003">
    <property type="protein sequence ID" value="EGU49388.1"/>
    <property type="molecule type" value="Genomic_DNA"/>
</dbReference>
<evidence type="ECO:0000256" key="1">
    <source>
        <dbReference type="ARBA" id="ARBA00009437"/>
    </source>
</evidence>
<accession>F9RWD5</accession>
<evidence type="ECO:0000313" key="6">
    <source>
        <dbReference type="EMBL" id="EGU49388.1"/>
    </source>
</evidence>
<protein>
    <submittedName>
        <fullName evidence="6">LysR family transcriptional regulator</fullName>
    </submittedName>
</protein>
<dbReference type="Proteomes" id="UP000004605">
    <property type="component" value="Unassembled WGS sequence"/>
</dbReference>
<evidence type="ECO:0000256" key="3">
    <source>
        <dbReference type="ARBA" id="ARBA00023125"/>
    </source>
</evidence>
<dbReference type="GO" id="GO:0003700">
    <property type="term" value="F:DNA-binding transcription factor activity"/>
    <property type="evidence" value="ECO:0007669"/>
    <property type="project" value="InterPro"/>
</dbReference>
<sequence>MVLMMNLIYLQTFLTVAQEGSFTKAADVLDVSKGLVSRHIQRLEMSLNSKLFHRTTRSISLTESGRDLLTRAQQIQLLATEAEMRVRDMAQEISGELRITAPLEFGRSLCQSVIPAYCQQNPKVEVICDFGPGKKRIELGEFDVAIRAFDTLPEDVVAKELGDMRNVLVAAPDFFATLETVTIDNIEQLPFVLNSQNERWNHLQLVRGDEIVFKQVTGHIRANTYTAILSLAQQGMGLACVPFMHVEAMIERGELVQVLPQWSAKSHKLSLIYAQRRITPSKLVKFNQAVVDWLRANPRYLI</sequence>
<name>F9RWD5_9VIBR</name>
<dbReference type="Gene3D" id="3.40.190.290">
    <property type="match status" value="1"/>
</dbReference>
<dbReference type="Pfam" id="PF03466">
    <property type="entry name" value="LysR_substrate"/>
    <property type="match status" value="1"/>
</dbReference>
<evidence type="ECO:0000259" key="5">
    <source>
        <dbReference type="PROSITE" id="PS50931"/>
    </source>
</evidence>
<proteinExistence type="inferred from homology"/>
<dbReference type="PROSITE" id="PS50931">
    <property type="entry name" value="HTH_LYSR"/>
    <property type="match status" value="1"/>
</dbReference>
<comment type="similarity">
    <text evidence="1">Belongs to the LysR transcriptional regulatory family.</text>
</comment>
<dbReference type="GO" id="GO:0006351">
    <property type="term" value="P:DNA-templated transcription"/>
    <property type="evidence" value="ECO:0007669"/>
    <property type="project" value="TreeGrafter"/>
</dbReference>
<keyword evidence="7" id="KW-1185">Reference proteome</keyword>
<dbReference type="PANTHER" id="PTHR30537:SF5">
    <property type="entry name" value="HTH-TYPE TRANSCRIPTIONAL ACTIVATOR TTDR-RELATED"/>
    <property type="match status" value="1"/>
</dbReference>
<keyword evidence="4" id="KW-0804">Transcription</keyword>
<dbReference type="SUPFAM" id="SSF53850">
    <property type="entry name" value="Periplasmic binding protein-like II"/>
    <property type="match status" value="1"/>
</dbReference>
<keyword evidence="2" id="KW-0805">Transcription regulation</keyword>
<feature type="domain" description="HTH lysR-type" evidence="5">
    <location>
        <begin position="5"/>
        <end position="62"/>
    </location>
</feature>
<dbReference type="PANTHER" id="PTHR30537">
    <property type="entry name" value="HTH-TYPE TRANSCRIPTIONAL REGULATOR"/>
    <property type="match status" value="1"/>
</dbReference>
<evidence type="ECO:0000256" key="2">
    <source>
        <dbReference type="ARBA" id="ARBA00023015"/>
    </source>
</evidence>
<dbReference type="InterPro" id="IPR005119">
    <property type="entry name" value="LysR_subst-bd"/>
</dbReference>
<organism evidence="6 7">
    <name type="scientific">Vibrio ichthyoenteri ATCC 700023</name>
    <dbReference type="NCBI Taxonomy" id="870968"/>
    <lineage>
        <taxon>Bacteria</taxon>
        <taxon>Pseudomonadati</taxon>
        <taxon>Pseudomonadota</taxon>
        <taxon>Gammaproteobacteria</taxon>
        <taxon>Vibrionales</taxon>
        <taxon>Vibrionaceae</taxon>
        <taxon>Vibrio</taxon>
    </lineage>
</organism>
<evidence type="ECO:0000313" key="7">
    <source>
        <dbReference type="Proteomes" id="UP000004605"/>
    </source>
</evidence>
<dbReference type="InterPro" id="IPR000847">
    <property type="entry name" value="LysR_HTH_N"/>
</dbReference>
<dbReference type="AlphaFoldDB" id="F9RWD5"/>
<keyword evidence="3" id="KW-0238">DNA-binding</keyword>
<reference evidence="6 7" key="1">
    <citation type="journal article" date="2012" name="Int. J. Syst. Evol. Microbiol.">
        <title>Vibrio caribbeanicus sp. nov., isolated from the marine sponge Scleritoderma cyanea.</title>
        <authorList>
            <person name="Hoffmann M."/>
            <person name="Monday S.R."/>
            <person name="Allard M.W."/>
            <person name="Strain E.A."/>
            <person name="Whittaker P."/>
            <person name="Naum M."/>
            <person name="McCarthy P.J."/>
            <person name="Lopez J.V."/>
            <person name="Fischer M."/>
            <person name="Brown E.W."/>
        </authorList>
    </citation>
    <scope>NUCLEOTIDE SEQUENCE [LARGE SCALE GENOMIC DNA]</scope>
    <source>
        <strain evidence="6 7">ATCC 700023</strain>
    </source>
</reference>
<dbReference type="Pfam" id="PF00126">
    <property type="entry name" value="HTH_1"/>
    <property type="match status" value="1"/>
</dbReference>
<dbReference type="GO" id="GO:0043565">
    <property type="term" value="F:sequence-specific DNA binding"/>
    <property type="evidence" value="ECO:0007669"/>
    <property type="project" value="TreeGrafter"/>
</dbReference>
<evidence type="ECO:0000256" key="4">
    <source>
        <dbReference type="ARBA" id="ARBA00023163"/>
    </source>
</evidence>
<dbReference type="SUPFAM" id="SSF46785">
    <property type="entry name" value="Winged helix' DNA-binding domain"/>
    <property type="match status" value="1"/>
</dbReference>
<comment type="caution">
    <text evidence="6">The sequence shown here is derived from an EMBL/GenBank/DDBJ whole genome shotgun (WGS) entry which is preliminary data.</text>
</comment>
<dbReference type="InterPro" id="IPR036388">
    <property type="entry name" value="WH-like_DNA-bd_sf"/>
</dbReference>
<dbReference type="Gene3D" id="1.10.10.10">
    <property type="entry name" value="Winged helix-like DNA-binding domain superfamily/Winged helix DNA-binding domain"/>
    <property type="match status" value="1"/>
</dbReference>
<gene>
    <name evidence="6" type="ORF">VII00023_10140</name>
</gene>
<dbReference type="CDD" id="cd08422">
    <property type="entry name" value="PBP2_CrgA_like"/>
    <property type="match status" value="1"/>
</dbReference>
<dbReference type="InterPro" id="IPR036390">
    <property type="entry name" value="WH_DNA-bd_sf"/>
</dbReference>
<dbReference type="InterPro" id="IPR058163">
    <property type="entry name" value="LysR-type_TF_proteobact-type"/>
</dbReference>
<dbReference type="FunFam" id="1.10.10.10:FF:000001">
    <property type="entry name" value="LysR family transcriptional regulator"/>
    <property type="match status" value="1"/>
</dbReference>